<dbReference type="EMBL" id="JBIASD010000007">
    <property type="protein sequence ID" value="MFF3666690.1"/>
    <property type="molecule type" value="Genomic_DNA"/>
</dbReference>
<keyword evidence="3" id="KW-1185">Reference proteome</keyword>
<dbReference type="Proteomes" id="UP001602013">
    <property type="component" value="Unassembled WGS sequence"/>
</dbReference>
<feature type="compositionally biased region" description="Basic and acidic residues" evidence="1">
    <location>
        <begin position="520"/>
        <end position="530"/>
    </location>
</feature>
<sequence>MPPSLLDVGWITCARDDCPGAAHPPYGRCLAHLDPGELESTLRSLSPGQAVDLRGTAVSAELLDLVLDAACRRLGRARFDLARFTGPARFAGVEFLGDATFDRARFDGLASFFGARFTGNASFGAAVFARELTMHGSRVHGHASFDRSSVGSDALFGDACLSSASFDQAEFRGFTSFDGTGFHGEARFRGARFRRAVSLSRARFDGAAVFEGARFAAEAYLSPRSVAGRLALAGARADGKLEIDASGCLVDLSNARTEGRLTLRLADADVDLRGLVSRGQASLVRRSGRVRVLSLERLDVDRLSLSGADLSGCHLAGVPDPGRLRLSGCVFATTPRGVQLRLSWPPVRWWSKRQVLADEHAWRFGPARPAVDPGRLKHLYTGLRVDDDRTATDFAFGAMEMRRMSAAGPAARAVLGVYWLLCGYGLRTGRALAWLVLVAAVAAGSLLWSSSAPQHVARRPPWTGSGVPAQAPPPAARAVVPRPRAGAPATRGAVSGTHAAARSGVAVRADLAARVAPRPGESHDPPRSQP</sequence>
<evidence type="ECO:0000256" key="1">
    <source>
        <dbReference type="SAM" id="MobiDB-lite"/>
    </source>
</evidence>
<gene>
    <name evidence="2" type="ORF">ACFYXI_13920</name>
</gene>
<accession>A0ABW6SSL4</accession>
<feature type="region of interest" description="Disordered" evidence="1">
    <location>
        <begin position="511"/>
        <end position="530"/>
    </location>
</feature>
<organism evidence="2 3">
    <name type="scientific">Microtetraspora malaysiensis</name>
    <dbReference type="NCBI Taxonomy" id="161358"/>
    <lineage>
        <taxon>Bacteria</taxon>
        <taxon>Bacillati</taxon>
        <taxon>Actinomycetota</taxon>
        <taxon>Actinomycetes</taxon>
        <taxon>Streptosporangiales</taxon>
        <taxon>Streptosporangiaceae</taxon>
        <taxon>Microtetraspora</taxon>
    </lineage>
</organism>
<dbReference type="Pfam" id="PF13576">
    <property type="entry name" value="Pentapeptide_3"/>
    <property type="match status" value="2"/>
</dbReference>
<comment type="caution">
    <text evidence="2">The sequence shown here is derived from an EMBL/GenBank/DDBJ whole genome shotgun (WGS) entry which is preliminary data.</text>
</comment>
<feature type="compositionally biased region" description="Low complexity" evidence="1">
    <location>
        <begin position="476"/>
        <end position="494"/>
    </location>
</feature>
<proteinExistence type="predicted"/>
<name>A0ABW6SSL4_9ACTN</name>
<reference evidence="2 3" key="1">
    <citation type="submission" date="2024-10" db="EMBL/GenBank/DDBJ databases">
        <title>The Natural Products Discovery Center: Release of the First 8490 Sequenced Strains for Exploring Actinobacteria Biosynthetic Diversity.</title>
        <authorList>
            <person name="Kalkreuter E."/>
            <person name="Kautsar S.A."/>
            <person name="Yang D."/>
            <person name="Bader C.D."/>
            <person name="Teijaro C.N."/>
            <person name="Fluegel L."/>
            <person name="Davis C.M."/>
            <person name="Simpson J.R."/>
            <person name="Lauterbach L."/>
            <person name="Steele A.D."/>
            <person name="Gui C."/>
            <person name="Meng S."/>
            <person name="Li G."/>
            <person name="Viehrig K."/>
            <person name="Ye F."/>
            <person name="Su P."/>
            <person name="Kiefer A.F."/>
            <person name="Nichols A."/>
            <person name="Cepeda A.J."/>
            <person name="Yan W."/>
            <person name="Fan B."/>
            <person name="Jiang Y."/>
            <person name="Adhikari A."/>
            <person name="Zheng C.-J."/>
            <person name="Schuster L."/>
            <person name="Cowan T.M."/>
            <person name="Smanski M.J."/>
            <person name="Chevrette M.G."/>
            <person name="De Carvalho L.P.S."/>
            <person name="Shen B."/>
        </authorList>
    </citation>
    <scope>NUCLEOTIDE SEQUENCE [LARGE SCALE GENOMIC DNA]</scope>
    <source>
        <strain evidence="2 3">NPDC002173</strain>
    </source>
</reference>
<dbReference type="RefSeq" id="WP_387411304.1">
    <property type="nucleotide sequence ID" value="NZ_JBIASD010000007.1"/>
</dbReference>
<evidence type="ECO:0000313" key="2">
    <source>
        <dbReference type="EMBL" id="MFF3666690.1"/>
    </source>
</evidence>
<protein>
    <submittedName>
        <fullName evidence="2">Pentapeptide repeat-containing protein</fullName>
    </submittedName>
</protein>
<feature type="region of interest" description="Disordered" evidence="1">
    <location>
        <begin position="457"/>
        <end position="504"/>
    </location>
</feature>
<dbReference type="InterPro" id="IPR001646">
    <property type="entry name" value="5peptide_repeat"/>
</dbReference>
<evidence type="ECO:0000313" key="3">
    <source>
        <dbReference type="Proteomes" id="UP001602013"/>
    </source>
</evidence>
<dbReference type="Gene3D" id="2.160.20.80">
    <property type="entry name" value="E3 ubiquitin-protein ligase SopA"/>
    <property type="match status" value="1"/>
</dbReference>